<evidence type="ECO:0000313" key="3">
    <source>
        <dbReference type="Proteomes" id="UP001057877"/>
    </source>
</evidence>
<dbReference type="InterPro" id="IPR011650">
    <property type="entry name" value="Peptidase_M20_dimer"/>
</dbReference>
<feature type="domain" description="Peptidase M20 dimerisation" evidence="1">
    <location>
        <begin position="183"/>
        <end position="277"/>
    </location>
</feature>
<dbReference type="EMBL" id="CP091430">
    <property type="protein sequence ID" value="UVI30723.1"/>
    <property type="molecule type" value="Genomic_DNA"/>
</dbReference>
<name>A0ABY5SDG0_9BACL</name>
<dbReference type="Pfam" id="PF07687">
    <property type="entry name" value="M20_dimer"/>
    <property type="match status" value="1"/>
</dbReference>
<accession>A0ABY5SDG0</accession>
<dbReference type="PIRSF" id="PIRSF005962">
    <property type="entry name" value="Pept_M20D_amidohydro"/>
    <property type="match status" value="1"/>
</dbReference>
<dbReference type="Pfam" id="PF01546">
    <property type="entry name" value="Peptidase_M20"/>
    <property type="match status" value="1"/>
</dbReference>
<dbReference type="Gene3D" id="3.40.630.10">
    <property type="entry name" value="Zn peptidases"/>
    <property type="match status" value="1"/>
</dbReference>
<dbReference type="Proteomes" id="UP001057877">
    <property type="component" value="Chromosome"/>
</dbReference>
<organism evidence="2 3">
    <name type="scientific">Paenibacillus spongiae</name>
    <dbReference type="NCBI Taxonomy" id="2909671"/>
    <lineage>
        <taxon>Bacteria</taxon>
        <taxon>Bacillati</taxon>
        <taxon>Bacillota</taxon>
        <taxon>Bacilli</taxon>
        <taxon>Bacillales</taxon>
        <taxon>Paenibacillaceae</taxon>
        <taxon>Paenibacillus</taxon>
    </lineage>
</organism>
<dbReference type="RefSeq" id="WP_258386788.1">
    <property type="nucleotide sequence ID" value="NZ_CP091430.1"/>
</dbReference>
<dbReference type="InterPro" id="IPR036264">
    <property type="entry name" value="Bact_exopeptidase_dim_dom"/>
</dbReference>
<gene>
    <name evidence="2" type="ORF">L1F29_02240</name>
</gene>
<dbReference type="Gene3D" id="3.30.70.360">
    <property type="match status" value="1"/>
</dbReference>
<proteinExistence type="predicted"/>
<dbReference type="SUPFAM" id="SSF53187">
    <property type="entry name" value="Zn-dependent exopeptidases"/>
    <property type="match status" value="1"/>
</dbReference>
<dbReference type="PANTHER" id="PTHR11014">
    <property type="entry name" value="PEPTIDASE M20 FAMILY MEMBER"/>
    <property type="match status" value="1"/>
</dbReference>
<evidence type="ECO:0000259" key="1">
    <source>
        <dbReference type="Pfam" id="PF07687"/>
    </source>
</evidence>
<evidence type="ECO:0000313" key="2">
    <source>
        <dbReference type="EMBL" id="UVI30723.1"/>
    </source>
</evidence>
<keyword evidence="3" id="KW-1185">Reference proteome</keyword>
<sequence length="402" mass="42749">MNVIDAGKRIADELIAFRRDLHRYPELSFQESETAAKVGRQLEALGIAYKPGVGGHGIVADIKGGRPGPVIALRADMDALPIEEESGLAYASARPGVMHACGHDAHTAILLGAARLLREEPFAGTVRLLFQSAEEINAGAKAMIGEGALEGVDEIYGLHNLPTLAAGMAATKYGPLMGSVDRIELTIEGRGGHGAIPDQTVDPVVCASAIVMGLQTIVSREVSPFDPVVVTIGSIQAGHANNVIPHRAELTGTVRTFEPRVQEAMPARIERIVKQIADGYRCTAELRYIRQVPVLMNHDACVSHVDSVLDRVIGAERRITAAPTLAGEDFSVYLERIPGCFFWLGSGPLEDADQACGLHHPRYTLNEECIPLGASLLAAIALHRLAASTAIGTAAGEPGRHE</sequence>
<dbReference type="InterPro" id="IPR002933">
    <property type="entry name" value="Peptidase_M20"/>
</dbReference>
<dbReference type="SUPFAM" id="SSF55031">
    <property type="entry name" value="Bacterial exopeptidase dimerisation domain"/>
    <property type="match status" value="1"/>
</dbReference>
<reference evidence="2" key="1">
    <citation type="submission" date="2022-01" db="EMBL/GenBank/DDBJ databases">
        <title>Paenibacillus spongiae sp. nov., isolated from marine sponge.</title>
        <authorList>
            <person name="Li Z."/>
            <person name="Zhang M."/>
        </authorList>
    </citation>
    <scope>NUCLEOTIDE SEQUENCE</scope>
    <source>
        <strain evidence="2">PHS-Z3</strain>
    </source>
</reference>
<dbReference type="NCBIfam" id="TIGR01891">
    <property type="entry name" value="amidohydrolases"/>
    <property type="match status" value="1"/>
</dbReference>
<dbReference type="PANTHER" id="PTHR11014:SF63">
    <property type="entry name" value="METALLOPEPTIDASE, PUTATIVE (AFU_ORTHOLOGUE AFUA_6G09600)-RELATED"/>
    <property type="match status" value="1"/>
</dbReference>
<dbReference type="CDD" id="cd03886">
    <property type="entry name" value="M20_Acy1"/>
    <property type="match status" value="1"/>
</dbReference>
<protein>
    <submittedName>
        <fullName evidence="2">M20 family metallopeptidase</fullName>
    </submittedName>
</protein>
<dbReference type="InterPro" id="IPR017439">
    <property type="entry name" value="Amidohydrolase"/>
</dbReference>